<dbReference type="InterPro" id="IPR029055">
    <property type="entry name" value="Ntn_hydrolases_N"/>
</dbReference>
<dbReference type="InterPro" id="IPR017932">
    <property type="entry name" value="GATase_2_dom"/>
</dbReference>
<evidence type="ECO:0000259" key="16">
    <source>
        <dbReference type="PROSITE" id="PS51278"/>
    </source>
</evidence>
<comment type="cofactor">
    <cofactor evidence="1">
        <name>FMN</name>
        <dbReference type="ChEBI" id="CHEBI:58210"/>
    </cofactor>
</comment>
<evidence type="ECO:0000256" key="15">
    <source>
        <dbReference type="SAM" id="MobiDB-lite"/>
    </source>
</evidence>
<gene>
    <name evidence="17" type="ORF">HDF16_002487</name>
</gene>
<comment type="similarity">
    <text evidence="3">Belongs to the glutamate synthase family.</text>
</comment>
<evidence type="ECO:0000256" key="13">
    <source>
        <dbReference type="ARBA" id="ARBA00023291"/>
    </source>
</evidence>
<dbReference type="InterPro" id="IPR013785">
    <property type="entry name" value="Aldolase_TIM"/>
</dbReference>
<dbReference type="SUPFAM" id="SSF56235">
    <property type="entry name" value="N-terminal nucleophile aminohydrolases (Ntn hydrolases)"/>
    <property type="match status" value="1"/>
</dbReference>
<evidence type="ECO:0000256" key="8">
    <source>
        <dbReference type="ARBA" id="ARBA00022962"/>
    </source>
</evidence>
<reference evidence="17 18" key="1">
    <citation type="submission" date="2020-08" db="EMBL/GenBank/DDBJ databases">
        <title>Genomic Encyclopedia of Type Strains, Phase IV (KMG-V): Genome sequencing to study the core and pangenomes of soil and plant-associated prokaryotes.</title>
        <authorList>
            <person name="Whitman W."/>
        </authorList>
    </citation>
    <scope>NUCLEOTIDE SEQUENCE [LARGE SCALE GENOMIC DNA]</scope>
    <source>
        <strain evidence="17 18">M8UP14</strain>
    </source>
</reference>
<dbReference type="SUPFAM" id="SSF51395">
    <property type="entry name" value="FMN-linked oxidoreductases"/>
    <property type="match status" value="1"/>
</dbReference>
<dbReference type="GO" id="GO:0004355">
    <property type="term" value="F:glutamate synthase (NADPH) activity"/>
    <property type="evidence" value="ECO:0007669"/>
    <property type="project" value="UniProtKB-EC"/>
</dbReference>
<organism evidence="17 18">
    <name type="scientific">Granulicella aggregans</name>
    <dbReference type="NCBI Taxonomy" id="474949"/>
    <lineage>
        <taxon>Bacteria</taxon>
        <taxon>Pseudomonadati</taxon>
        <taxon>Acidobacteriota</taxon>
        <taxon>Terriglobia</taxon>
        <taxon>Terriglobales</taxon>
        <taxon>Acidobacteriaceae</taxon>
        <taxon>Granulicella</taxon>
    </lineage>
</organism>
<keyword evidence="8" id="KW-0315">Glutamine amidotransferase</keyword>
<dbReference type="CDD" id="cd02808">
    <property type="entry name" value="GltS_FMN"/>
    <property type="match status" value="1"/>
</dbReference>
<dbReference type="GO" id="GO:0051538">
    <property type="term" value="F:3 iron, 4 sulfur cluster binding"/>
    <property type="evidence" value="ECO:0007669"/>
    <property type="project" value="UniProtKB-KW"/>
</dbReference>
<dbReference type="InterPro" id="IPR050711">
    <property type="entry name" value="ET-N_metabolism_enzyme"/>
</dbReference>
<dbReference type="SUPFAM" id="SSF69336">
    <property type="entry name" value="Alpha subunit of glutamate synthase, C-terminal domain"/>
    <property type="match status" value="1"/>
</dbReference>
<keyword evidence="7" id="KW-0479">Metal-binding</keyword>
<evidence type="ECO:0000256" key="14">
    <source>
        <dbReference type="ARBA" id="ARBA00029440"/>
    </source>
</evidence>
<keyword evidence="5" id="KW-0285">Flavoprotein</keyword>
<dbReference type="EMBL" id="JACHIP010000003">
    <property type="protein sequence ID" value="MBB5057781.1"/>
    <property type="molecule type" value="Genomic_DNA"/>
</dbReference>
<evidence type="ECO:0000256" key="11">
    <source>
        <dbReference type="ARBA" id="ARBA00023014"/>
    </source>
</evidence>
<keyword evidence="12" id="KW-0314">Glutamate biosynthesis</keyword>
<evidence type="ECO:0000256" key="1">
    <source>
        <dbReference type="ARBA" id="ARBA00001917"/>
    </source>
</evidence>
<dbReference type="EC" id="1.4.1.14" evidence="17"/>
<dbReference type="Gene3D" id="2.160.20.60">
    <property type="entry name" value="Glutamate synthase, alpha subunit, C-terminal domain"/>
    <property type="match status" value="1"/>
</dbReference>
<dbReference type="PANTHER" id="PTHR11938:SF133">
    <property type="entry name" value="GLUTAMATE SYNTHASE (NADH)"/>
    <property type="match status" value="1"/>
</dbReference>
<keyword evidence="9 17" id="KW-0560">Oxidoreductase</keyword>
<dbReference type="GO" id="GO:0046872">
    <property type="term" value="F:metal ion binding"/>
    <property type="evidence" value="ECO:0007669"/>
    <property type="project" value="UniProtKB-KW"/>
</dbReference>
<proteinExistence type="inferred from homology"/>
<dbReference type="GO" id="GO:0019676">
    <property type="term" value="P:ammonia assimilation cycle"/>
    <property type="evidence" value="ECO:0007669"/>
    <property type="project" value="TreeGrafter"/>
</dbReference>
<keyword evidence="13" id="KW-0003">3Fe-4S</keyword>
<comment type="pathway">
    <text evidence="14">Amino-acid biosynthesis.</text>
</comment>
<name>A0A7W8E3S9_9BACT</name>
<evidence type="ECO:0000256" key="3">
    <source>
        <dbReference type="ARBA" id="ARBA00009716"/>
    </source>
</evidence>
<dbReference type="InterPro" id="IPR006982">
    <property type="entry name" value="Glu_synth_centr_N"/>
</dbReference>
<dbReference type="PROSITE" id="PS51278">
    <property type="entry name" value="GATASE_TYPE_2"/>
    <property type="match status" value="1"/>
</dbReference>
<keyword evidence="18" id="KW-1185">Reference proteome</keyword>
<evidence type="ECO:0000256" key="12">
    <source>
        <dbReference type="ARBA" id="ARBA00023164"/>
    </source>
</evidence>
<feature type="region of interest" description="Disordered" evidence="15">
    <location>
        <begin position="912"/>
        <end position="944"/>
    </location>
</feature>
<dbReference type="EC" id="1.4.1.13" evidence="17"/>
<dbReference type="Pfam" id="PF01493">
    <property type="entry name" value="GXGXG"/>
    <property type="match status" value="1"/>
</dbReference>
<dbReference type="InterPro" id="IPR036485">
    <property type="entry name" value="Glu_synth_asu_C_sf"/>
</dbReference>
<comment type="cofactor">
    <cofactor evidence="2">
        <name>[3Fe-4S] cluster</name>
        <dbReference type="ChEBI" id="CHEBI:21137"/>
    </cofactor>
</comment>
<keyword evidence="11" id="KW-0411">Iron-sulfur</keyword>
<dbReference type="Proteomes" id="UP000540989">
    <property type="component" value="Unassembled WGS sequence"/>
</dbReference>
<dbReference type="CDD" id="cd00713">
    <property type="entry name" value="GltS"/>
    <property type="match status" value="1"/>
</dbReference>
<dbReference type="GO" id="GO:0016040">
    <property type="term" value="F:glutamate synthase (NADH) activity"/>
    <property type="evidence" value="ECO:0007669"/>
    <property type="project" value="UniProtKB-EC"/>
</dbReference>
<evidence type="ECO:0000313" key="18">
    <source>
        <dbReference type="Proteomes" id="UP000540989"/>
    </source>
</evidence>
<evidence type="ECO:0000256" key="10">
    <source>
        <dbReference type="ARBA" id="ARBA00023004"/>
    </source>
</evidence>
<dbReference type="Pfam" id="PF01645">
    <property type="entry name" value="Glu_synthase"/>
    <property type="match status" value="1"/>
</dbReference>
<dbReference type="Pfam" id="PF00310">
    <property type="entry name" value="GATase_2"/>
    <property type="match status" value="1"/>
</dbReference>
<evidence type="ECO:0000256" key="9">
    <source>
        <dbReference type="ARBA" id="ARBA00023002"/>
    </source>
</evidence>
<accession>A0A7W8E3S9</accession>
<comment type="caution">
    <text evidence="17">The sequence shown here is derived from an EMBL/GenBank/DDBJ whole genome shotgun (WGS) entry which is preliminary data.</text>
</comment>
<evidence type="ECO:0000313" key="17">
    <source>
        <dbReference type="EMBL" id="MBB5057781.1"/>
    </source>
</evidence>
<evidence type="ECO:0000256" key="6">
    <source>
        <dbReference type="ARBA" id="ARBA00022643"/>
    </source>
</evidence>
<dbReference type="InterPro" id="IPR002489">
    <property type="entry name" value="Glu_synth_asu_C"/>
</dbReference>
<dbReference type="GO" id="GO:0006537">
    <property type="term" value="P:glutamate biosynthetic process"/>
    <property type="evidence" value="ECO:0007669"/>
    <property type="project" value="UniProtKB-KW"/>
</dbReference>
<keyword evidence="10" id="KW-0408">Iron</keyword>
<evidence type="ECO:0000256" key="5">
    <source>
        <dbReference type="ARBA" id="ARBA00022630"/>
    </source>
</evidence>
<sequence length="1528" mass="162076">MSPERSSGSVASNLAVDSLLSPKRTATKSGGSLINGVYTGKSLINPMFDHDSCGVGFVASVDAVPTHEILQQALTALGRLAHRGAVASDGKSSDGVGVTAAVPRELLLRSTGVTLAADATLGLGMLFLPVEETRAEDVLTRCLESNDLKVLCWRDVPICTDCLGEIALSTMPKIRQVLVASAEGMSDENIERRLYLARKQFEKIHEQDEITGYICSLSSRTVVYKAMCTGTHLADYFPDLASPDFVTPFALFHQRYATNTLPTWHRAQPGRTLAHNGEINTVWGNRVRMTARDSTLPVECKPVLTKGGTDSTSLDEAVELISMNGRTLSEAVRMLMPPAAEGHQRSMFLRYHSACAEPWDGPAAIAFTDGHVVGAALDRNGLRPCRFAITSDGLVVAGSEAGLVDLDPEKVIESGRLGPGQMLVVDLAAGKVYDDEALLDLFDRGATYAQLAEISPLAALPLHDTPDSTKLLAMQRGFGYTREDVKMILQPMAVEGKDAVWSMGDDTPLAFLARAPRPVYAFFRQRFAQVTNPAIDPLREACVVSLDTRLGPWPHLLDKNAPLPGLSLKSPFLSLGQVESLRRGKYPHLADLRFSELPCLFPPSSSLLQGLDAVCTRAIELVRGGTRILLLTDRGASAEALPVPMAMATGAVHQALVAAGLRTLAGLAVEAGDCRDIHHAAVIIGYGAGAVCPWLALETALSLAPAGSDATAAEARMLKSLDAGLAKVMSKMGISVVDSYRGAHLFDILGLHSSVVDRCFPNTPAPLSGIGFAELEKHLRETWIVESAPVAAPSADLPDYGWVRFRKTERAEPHAWQPATVKALQSVVGSARGVALSTDPAAAFAIYSRDVIARDPSVLRDLLEIRPAGAELRLADVQTPADLCKKFIASAMSLGSLSPEAHSTITIAMNTLGGRSNTGEGGEDRDVYRSEPVAASTPAGSSRMQMQAEGSVAVAEPVVEAPSVQHLLNNKIKQVASGRFGVTAEYLAHAEEIEIKVAQGAKPGEGGQLPGFKVSGLIARLRHAQPGVSLISPPPHHDIYSIEDLAQLIYDLKRVNPRAAVGVKLVSSCGVGTVAAGVAKAYADFIVIAGNTGGTGAAALSSIKYAGNPWELGLAEAQQVLMANGMRDRVRLRTDGGLATARDVLIAAMLGADEYAFGTAVLVVLGCDMARQCHLNTCPTGIATQKPELRAKFRGKPEHVVKFFEQLAGDLQHLLARYGLASIEEAVGRTDLLEQVRFDGNLDLQPLLAKVTDGPTRWLGGRNDRPDPQPPLDEAWVTPAIEAVEAGQPFVIDSPITNANRSMGSRLAGELALREARGDGGPVDVTFNLTGTAGQSFGAFITPGMKLVLTGQANDFVGKGLSGGEIVIRARGLAARESGHHVILGNVALYGATAGTLFAAGRAGERFAVRNSGVTAVVEGVGDHGCEYMTGGVVVVLGEAGMNFGAGMTGGLAWVYDPEGKFIQRKRFHVDFIEPIAFTHADAVAQEQLKELISRHAEVSESSLATAMLADWAKKSGAFVMLSPKPQA</sequence>
<dbReference type="InterPro" id="IPR002932">
    <property type="entry name" value="Glu_synthdom"/>
</dbReference>
<evidence type="ECO:0000256" key="4">
    <source>
        <dbReference type="ARBA" id="ARBA00022605"/>
    </source>
</evidence>
<dbReference type="Pfam" id="PF04898">
    <property type="entry name" value="Glu_syn_central"/>
    <property type="match status" value="1"/>
</dbReference>
<dbReference type="PANTHER" id="PTHR11938">
    <property type="entry name" value="FAD NADPH DEHYDROGENASE/OXIDOREDUCTASE"/>
    <property type="match status" value="1"/>
</dbReference>
<evidence type="ECO:0000256" key="2">
    <source>
        <dbReference type="ARBA" id="ARBA00001927"/>
    </source>
</evidence>
<evidence type="ECO:0000256" key="7">
    <source>
        <dbReference type="ARBA" id="ARBA00022723"/>
    </source>
</evidence>
<keyword evidence="4" id="KW-0028">Amino-acid biosynthesis</keyword>
<keyword evidence="6" id="KW-0288">FMN</keyword>
<dbReference type="Gene3D" id="3.20.20.70">
    <property type="entry name" value="Aldolase class I"/>
    <property type="match status" value="2"/>
</dbReference>
<protein>
    <submittedName>
        <fullName evidence="17">Glutamate synthase (NADPH/NADH) large chain</fullName>
        <ecNumber evidence="17">1.4.1.13</ecNumber>
        <ecNumber evidence="17">1.4.1.14</ecNumber>
    </submittedName>
</protein>
<dbReference type="Gene3D" id="3.60.20.10">
    <property type="entry name" value="Glutamine Phosphoribosylpyrophosphate, subunit 1, domain 1"/>
    <property type="match status" value="1"/>
</dbReference>
<feature type="domain" description="Glutamine amidotransferase type-2" evidence="16">
    <location>
        <begin position="53"/>
        <end position="428"/>
    </location>
</feature>